<gene>
    <name evidence="2" type="ORF">HRI_004570700</name>
</gene>
<sequence length="66" mass="7536">MIENREPKLRGLWRISGPKPELPDGPTIKSTPPSSFHFHATGLKEKRGTILPRVRSFLSGHLRRLH</sequence>
<comment type="caution">
    <text evidence="2">The sequence shown here is derived from an EMBL/GenBank/DDBJ whole genome shotgun (WGS) entry which is preliminary data.</text>
</comment>
<evidence type="ECO:0000313" key="3">
    <source>
        <dbReference type="Proteomes" id="UP001165190"/>
    </source>
</evidence>
<keyword evidence="3" id="KW-1185">Reference proteome</keyword>
<protein>
    <submittedName>
        <fullName evidence="2">Uncharacterized protein</fullName>
    </submittedName>
</protein>
<proteinExistence type="predicted"/>
<dbReference type="AlphaFoldDB" id="A0A9W7J805"/>
<accession>A0A9W7J805</accession>
<feature type="region of interest" description="Disordered" evidence="1">
    <location>
        <begin position="1"/>
        <end position="33"/>
    </location>
</feature>
<evidence type="ECO:0000313" key="2">
    <source>
        <dbReference type="EMBL" id="GMJ09015.1"/>
    </source>
</evidence>
<evidence type="ECO:0000256" key="1">
    <source>
        <dbReference type="SAM" id="MobiDB-lite"/>
    </source>
</evidence>
<reference evidence="2" key="1">
    <citation type="submission" date="2023-05" db="EMBL/GenBank/DDBJ databases">
        <title>Genome and transcriptome analyses reveal genes involved in the formation of fine ridges on petal epidermal cells in Hibiscus trionum.</title>
        <authorList>
            <person name="Koshimizu S."/>
            <person name="Masuda S."/>
            <person name="Ishii T."/>
            <person name="Shirasu K."/>
            <person name="Hoshino A."/>
            <person name="Arita M."/>
        </authorList>
    </citation>
    <scope>NUCLEOTIDE SEQUENCE</scope>
    <source>
        <strain evidence="2">Hamamatsu line</strain>
    </source>
</reference>
<name>A0A9W7J805_HIBTR</name>
<organism evidence="2 3">
    <name type="scientific">Hibiscus trionum</name>
    <name type="common">Flower of an hour</name>
    <dbReference type="NCBI Taxonomy" id="183268"/>
    <lineage>
        <taxon>Eukaryota</taxon>
        <taxon>Viridiplantae</taxon>
        <taxon>Streptophyta</taxon>
        <taxon>Embryophyta</taxon>
        <taxon>Tracheophyta</taxon>
        <taxon>Spermatophyta</taxon>
        <taxon>Magnoliopsida</taxon>
        <taxon>eudicotyledons</taxon>
        <taxon>Gunneridae</taxon>
        <taxon>Pentapetalae</taxon>
        <taxon>rosids</taxon>
        <taxon>malvids</taxon>
        <taxon>Malvales</taxon>
        <taxon>Malvaceae</taxon>
        <taxon>Malvoideae</taxon>
        <taxon>Hibiscus</taxon>
    </lineage>
</organism>
<dbReference type="Proteomes" id="UP001165190">
    <property type="component" value="Unassembled WGS sequence"/>
</dbReference>
<dbReference type="EMBL" id="BSYR01000054">
    <property type="protein sequence ID" value="GMJ09015.1"/>
    <property type="molecule type" value="Genomic_DNA"/>
</dbReference>